<gene>
    <name evidence="2" type="ORF">PAL_GLEAN10018081</name>
</gene>
<evidence type="ECO:0000313" key="3">
    <source>
        <dbReference type="Proteomes" id="UP000010552"/>
    </source>
</evidence>
<name>L5KXD1_PTEAL</name>
<evidence type="ECO:0000313" key="2">
    <source>
        <dbReference type="EMBL" id="ELK16057.1"/>
    </source>
</evidence>
<feature type="compositionally biased region" description="Basic and acidic residues" evidence="1">
    <location>
        <begin position="278"/>
        <end position="287"/>
    </location>
</feature>
<dbReference type="AlphaFoldDB" id="L5KXD1"/>
<keyword evidence="3" id="KW-1185">Reference proteome</keyword>
<dbReference type="InParanoid" id="L5KXD1"/>
<dbReference type="EMBL" id="KB030484">
    <property type="protein sequence ID" value="ELK16057.1"/>
    <property type="molecule type" value="Genomic_DNA"/>
</dbReference>
<feature type="region of interest" description="Disordered" evidence="1">
    <location>
        <begin position="275"/>
        <end position="298"/>
    </location>
</feature>
<organism evidence="2 3">
    <name type="scientific">Pteropus alecto</name>
    <name type="common">Black flying fox</name>
    <dbReference type="NCBI Taxonomy" id="9402"/>
    <lineage>
        <taxon>Eukaryota</taxon>
        <taxon>Metazoa</taxon>
        <taxon>Chordata</taxon>
        <taxon>Craniata</taxon>
        <taxon>Vertebrata</taxon>
        <taxon>Euteleostomi</taxon>
        <taxon>Mammalia</taxon>
        <taxon>Eutheria</taxon>
        <taxon>Laurasiatheria</taxon>
        <taxon>Chiroptera</taxon>
        <taxon>Yinpterochiroptera</taxon>
        <taxon>Pteropodoidea</taxon>
        <taxon>Pteropodidae</taxon>
        <taxon>Pteropodinae</taxon>
        <taxon>Pteropus</taxon>
    </lineage>
</organism>
<evidence type="ECO:0000256" key="1">
    <source>
        <dbReference type="SAM" id="MobiDB-lite"/>
    </source>
</evidence>
<sequence length="311" mass="33538">MSPLAHLLLYGAPALWGCQYRYGPTFQMQKLRPLAMPALQGALRSLATPEASSSLGASVVPCGEPVHPPQAQLWRPPLRKRGTHNREFFLGTLALQRHWSRWTGSISTHTAGTVPEESWLSQCLGLILALSPDSETTRVLPVILRQASTHPPMLSDRWPPLLLSIRPLSCARVLTAASTDSTKGKPLHVASTALSSLTSASAFFLSHPPRNKPLEVSRMCPAVSEPGPGLSSLQPTLEAQLQTSLPRSRTACCPAEPPLSTGPLSRGVLSWETVSNKKTAERTEGGRESGPIGRGKPETFWTTVAKPCMIV</sequence>
<dbReference type="Proteomes" id="UP000010552">
    <property type="component" value="Unassembled WGS sequence"/>
</dbReference>
<protein>
    <submittedName>
        <fullName evidence="2">Uncharacterized protein</fullName>
    </submittedName>
</protein>
<reference evidence="3" key="1">
    <citation type="journal article" date="2013" name="Science">
        <title>Comparative analysis of bat genomes provides insight into the evolution of flight and immunity.</title>
        <authorList>
            <person name="Zhang G."/>
            <person name="Cowled C."/>
            <person name="Shi Z."/>
            <person name="Huang Z."/>
            <person name="Bishop-Lilly K.A."/>
            <person name="Fang X."/>
            <person name="Wynne J.W."/>
            <person name="Xiong Z."/>
            <person name="Baker M.L."/>
            <person name="Zhao W."/>
            <person name="Tachedjian M."/>
            <person name="Zhu Y."/>
            <person name="Zhou P."/>
            <person name="Jiang X."/>
            <person name="Ng J."/>
            <person name="Yang L."/>
            <person name="Wu L."/>
            <person name="Xiao J."/>
            <person name="Feng Y."/>
            <person name="Chen Y."/>
            <person name="Sun X."/>
            <person name="Zhang Y."/>
            <person name="Marsh G.A."/>
            <person name="Crameri G."/>
            <person name="Broder C.C."/>
            <person name="Frey K.G."/>
            <person name="Wang L.F."/>
            <person name="Wang J."/>
        </authorList>
    </citation>
    <scope>NUCLEOTIDE SEQUENCE [LARGE SCALE GENOMIC DNA]</scope>
</reference>
<accession>L5KXD1</accession>
<proteinExistence type="predicted"/>